<reference evidence="2 3" key="1">
    <citation type="submission" date="2019-03" db="EMBL/GenBank/DDBJ databases">
        <title>Lake Tanganyika Metagenome-Assembled Genomes (MAGs).</title>
        <authorList>
            <person name="Tran P."/>
        </authorList>
    </citation>
    <scope>NUCLEOTIDE SEQUENCE [LARGE SCALE GENOMIC DNA]</scope>
    <source>
        <strain evidence="2">K_DeepCast_65m_m2_236</strain>
    </source>
</reference>
<dbReference type="AlphaFoldDB" id="A0A937X4C8"/>
<dbReference type="InterPro" id="IPR008258">
    <property type="entry name" value="Transglycosylase_SLT_dom_1"/>
</dbReference>
<protein>
    <submittedName>
        <fullName evidence="2">Lytic transglycosylase domain-containing protein</fullName>
    </submittedName>
</protein>
<dbReference type="SUPFAM" id="SSF53955">
    <property type="entry name" value="Lysozyme-like"/>
    <property type="match status" value="1"/>
</dbReference>
<dbReference type="InterPro" id="IPR023346">
    <property type="entry name" value="Lysozyme-like_dom_sf"/>
</dbReference>
<gene>
    <name evidence="2" type="ORF">FJZ00_03215</name>
</gene>
<dbReference type="Gene3D" id="1.10.530.10">
    <property type="match status" value="1"/>
</dbReference>
<dbReference type="Pfam" id="PF01464">
    <property type="entry name" value="SLT"/>
    <property type="match status" value="1"/>
</dbReference>
<dbReference type="CDD" id="cd13400">
    <property type="entry name" value="LT_IagB-like"/>
    <property type="match status" value="1"/>
</dbReference>
<evidence type="ECO:0000313" key="2">
    <source>
        <dbReference type="EMBL" id="MBM3274135.1"/>
    </source>
</evidence>
<organism evidence="2 3">
    <name type="scientific">Candidatus Tanganyikabacteria bacterium</name>
    <dbReference type="NCBI Taxonomy" id="2961651"/>
    <lineage>
        <taxon>Bacteria</taxon>
        <taxon>Bacillati</taxon>
        <taxon>Candidatus Sericytochromatia</taxon>
        <taxon>Candidatus Tanganyikabacteria</taxon>
    </lineage>
</organism>
<proteinExistence type="predicted"/>
<comment type="caution">
    <text evidence="2">The sequence shown here is derived from an EMBL/GenBank/DDBJ whole genome shotgun (WGS) entry which is preliminary data.</text>
</comment>
<evidence type="ECO:0000313" key="3">
    <source>
        <dbReference type="Proteomes" id="UP000703893"/>
    </source>
</evidence>
<dbReference type="EMBL" id="VGJX01000130">
    <property type="protein sequence ID" value="MBM3274135.1"/>
    <property type="molecule type" value="Genomic_DNA"/>
</dbReference>
<accession>A0A937X4C8</accession>
<evidence type="ECO:0000259" key="1">
    <source>
        <dbReference type="Pfam" id="PF01464"/>
    </source>
</evidence>
<name>A0A937X4C8_9BACT</name>
<dbReference type="Proteomes" id="UP000703893">
    <property type="component" value="Unassembled WGS sequence"/>
</dbReference>
<feature type="domain" description="Transglycosylase SLT" evidence="1">
    <location>
        <begin position="3"/>
        <end position="105"/>
    </location>
</feature>
<sequence length="133" mass="15768">MLSEAAERNQIPPEILMAIAFKESNWRHYNRDGSVLRGQWTPSDVGIMQINEKAHPAAFPRARTDMRYNIEYGARYLKWQFERYGNWEEAVAAYNSGSVVRRKNGKLINHNYYDTVNRFAKDFMREPYEMPRT</sequence>